<dbReference type="EMBL" id="VORV01000003">
    <property type="protein sequence ID" value="TXD79095.1"/>
    <property type="molecule type" value="Genomic_DNA"/>
</dbReference>
<name>A0A2W7R9M9_9BACT</name>
<reference evidence="1 3" key="1">
    <citation type="submission" date="2018-06" db="EMBL/GenBank/DDBJ databases">
        <title>Genomic Encyclopedia of Archaeal and Bacterial Type Strains, Phase II (KMG-II): from individual species to whole genera.</title>
        <authorList>
            <person name="Goeker M."/>
        </authorList>
    </citation>
    <scope>NUCLEOTIDE SEQUENCE [LARGE SCALE GENOMIC DNA]</scope>
    <source>
        <strain evidence="1 3">DSM 22686</strain>
    </source>
</reference>
<dbReference type="Proteomes" id="UP000321927">
    <property type="component" value="Unassembled WGS sequence"/>
</dbReference>
<protein>
    <submittedName>
        <fullName evidence="2">Nucleotidyl transferase AbiEii/AbiGii toxin family protein</fullName>
    </submittedName>
    <submittedName>
        <fullName evidence="1">Nucleotidyltransferase AbiEii toxin of type IV toxin-antitoxin system</fullName>
    </submittedName>
</protein>
<evidence type="ECO:0000313" key="3">
    <source>
        <dbReference type="Proteomes" id="UP000249115"/>
    </source>
</evidence>
<keyword evidence="4" id="KW-1185">Reference proteome</keyword>
<keyword evidence="1" id="KW-0808">Transferase</keyword>
<dbReference type="Proteomes" id="UP000249115">
    <property type="component" value="Unassembled WGS sequence"/>
</dbReference>
<reference evidence="2 4" key="2">
    <citation type="submission" date="2019-08" db="EMBL/GenBank/DDBJ databases">
        <title>Genome of Algoriphagus ratkowskyi IC026.</title>
        <authorList>
            <person name="Bowman J.P."/>
        </authorList>
    </citation>
    <scope>NUCLEOTIDE SEQUENCE [LARGE SCALE GENOMIC DNA]</scope>
    <source>
        <strain evidence="2 4">IC026</strain>
    </source>
</reference>
<organism evidence="1 3">
    <name type="scientific">Algoriphagus ratkowskyi</name>
    <dbReference type="NCBI Taxonomy" id="57028"/>
    <lineage>
        <taxon>Bacteria</taxon>
        <taxon>Pseudomonadati</taxon>
        <taxon>Bacteroidota</taxon>
        <taxon>Cytophagia</taxon>
        <taxon>Cytophagales</taxon>
        <taxon>Cyclobacteriaceae</taxon>
        <taxon>Algoriphagus</taxon>
    </lineage>
</organism>
<evidence type="ECO:0000313" key="4">
    <source>
        <dbReference type="Proteomes" id="UP000321927"/>
    </source>
</evidence>
<evidence type="ECO:0000313" key="2">
    <source>
        <dbReference type="EMBL" id="TXD79095.1"/>
    </source>
</evidence>
<evidence type="ECO:0000313" key="1">
    <source>
        <dbReference type="EMBL" id="PZX57628.1"/>
    </source>
</evidence>
<sequence length="327" mass="37513">MNLHEDKELFVDAVSITAQQMGLPEIYVEKDYWVTLALQRIFSSPSAEYTIFKGGTALSKCFNFINRFSEDVDLVLRREEGLSANQLRHRLKRVSNVVSDVLPEIDVEGITNKKGMIRKTAHTYSKVFKGDFGQARDLIILESSWLGASEPTIQGQVVSFIGQMMQEQNQADLIEKYGLQPFTVTILAPERTLCEKIISLVRFSNSVDPVTDLRMKIRHIYDLHQLLKEDNLSDFLTSSEFEMMLNRVGQDDDVSLRNNKEWLYIHPSQAMLFSALDQTWPKLSGTYTGTFKTLVYGDLPEIDDVKKTLQRIKDRLQTMEWKLEAGD</sequence>
<proteinExistence type="predicted"/>
<dbReference type="EMBL" id="QKZU01000006">
    <property type="protein sequence ID" value="PZX57628.1"/>
    <property type="molecule type" value="Genomic_DNA"/>
</dbReference>
<dbReference type="Gene3D" id="3.10.450.620">
    <property type="entry name" value="JHP933, nucleotidyltransferase-like core domain"/>
    <property type="match status" value="1"/>
</dbReference>
<dbReference type="GO" id="GO:0016740">
    <property type="term" value="F:transferase activity"/>
    <property type="evidence" value="ECO:0007669"/>
    <property type="project" value="UniProtKB-KW"/>
</dbReference>
<dbReference type="InterPro" id="IPR014942">
    <property type="entry name" value="AbiEii"/>
</dbReference>
<dbReference type="Pfam" id="PF08843">
    <property type="entry name" value="AbiEii"/>
    <property type="match status" value="1"/>
</dbReference>
<dbReference type="AlphaFoldDB" id="A0A2W7R9M9"/>
<comment type="caution">
    <text evidence="1">The sequence shown here is derived from an EMBL/GenBank/DDBJ whole genome shotgun (WGS) entry which is preliminary data.</text>
</comment>
<dbReference type="OrthoDB" id="9780929at2"/>
<accession>A0A2W7R9M9</accession>
<gene>
    <name evidence="2" type="ORF">ESW18_05115</name>
    <name evidence="1" type="ORF">LV84_01756</name>
</gene>